<evidence type="ECO:0000313" key="2">
    <source>
        <dbReference type="EMBL" id="PMD54088.1"/>
    </source>
</evidence>
<keyword evidence="1" id="KW-0812">Transmembrane</keyword>
<dbReference type="GeneID" id="36578583"/>
<feature type="transmembrane region" description="Helical" evidence="1">
    <location>
        <begin position="99"/>
        <end position="118"/>
    </location>
</feature>
<accession>A0A2J6STH8</accession>
<dbReference type="OrthoDB" id="2847781at2759"/>
<proteinExistence type="predicted"/>
<dbReference type="RefSeq" id="XP_024730992.1">
    <property type="nucleotide sequence ID" value="XM_024870501.1"/>
</dbReference>
<keyword evidence="1" id="KW-1133">Transmembrane helix</keyword>
<evidence type="ECO:0000256" key="1">
    <source>
        <dbReference type="SAM" id="Phobius"/>
    </source>
</evidence>
<evidence type="ECO:0000313" key="3">
    <source>
        <dbReference type="Proteomes" id="UP000235371"/>
    </source>
</evidence>
<feature type="transmembrane region" description="Helical" evidence="1">
    <location>
        <begin position="70"/>
        <end position="87"/>
    </location>
</feature>
<reference evidence="2 3" key="1">
    <citation type="submission" date="2016-04" db="EMBL/GenBank/DDBJ databases">
        <title>A degradative enzymes factory behind the ericoid mycorrhizal symbiosis.</title>
        <authorList>
            <consortium name="DOE Joint Genome Institute"/>
            <person name="Martino E."/>
            <person name="Morin E."/>
            <person name="Grelet G."/>
            <person name="Kuo A."/>
            <person name="Kohler A."/>
            <person name="Daghino S."/>
            <person name="Barry K."/>
            <person name="Choi C."/>
            <person name="Cichocki N."/>
            <person name="Clum A."/>
            <person name="Copeland A."/>
            <person name="Hainaut M."/>
            <person name="Haridas S."/>
            <person name="Labutti K."/>
            <person name="Lindquist E."/>
            <person name="Lipzen A."/>
            <person name="Khouja H.-R."/>
            <person name="Murat C."/>
            <person name="Ohm R."/>
            <person name="Olson A."/>
            <person name="Spatafora J."/>
            <person name="Veneault-Fourrey C."/>
            <person name="Henrissat B."/>
            <person name="Grigoriev I."/>
            <person name="Martin F."/>
            <person name="Perotto S."/>
        </authorList>
    </citation>
    <scope>NUCLEOTIDE SEQUENCE [LARGE SCALE GENOMIC DNA]</scope>
    <source>
        <strain evidence="2 3">E</strain>
    </source>
</reference>
<dbReference type="InParanoid" id="A0A2J6STH8"/>
<keyword evidence="3" id="KW-1185">Reference proteome</keyword>
<dbReference type="EMBL" id="KZ613866">
    <property type="protein sequence ID" value="PMD54088.1"/>
    <property type="molecule type" value="Genomic_DNA"/>
</dbReference>
<name>A0A2J6STH8_9HELO</name>
<dbReference type="AlphaFoldDB" id="A0A2J6STH8"/>
<sequence>MTQSSSSSNSLFSDPFSLLRASPILCLADLLVMQMWLLTLTLFSRPRLSSLEAVRCFRKETGLEKKKERLSVLTIVLFVLGPLPQFINPNACTGIPWILAWNWIFILCYFFTAISIVCDRGEGHPPLRAGTTLSLRTKACQRESLKGYTIWLF</sequence>
<gene>
    <name evidence="2" type="ORF">K444DRAFT_135463</name>
</gene>
<feature type="transmembrane region" description="Helical" evidence="1">
    <location>
        <begin position="20"/>
        <end position="43"/>
    </location>
</feature>
<dbReference type="Proteomes" id="UP000235371">
    <property type="component" value="Unassembled WGS sequence"/>
</dbReference>
<organism evidence="2 3">
    <name type="scientific">Hyaloscypha bicolor E</name>
    <dbReference type="NCBI Taxonomy" id="1095630"/>
    <lineage>
        <taxon>Eukaryota</taxon>
        <taxon>Fungi</taxon>
        <taxon>Dikarya</taxon>
        <taxon>Ascomycota</taxon>
        <taxon>Pezizomycotina</taxon>
        <taxon>Leotiomycetes</taxon>
        <taxon>Helotiales</taxon>
        <taxon>Hyaloscyphaceae</taxon>
        <taxon>Hyaloscypha</taxon>
        <taxon>Hyaloscypha bicolor</taxon>
    </lineage>
</organism>
<protein>
    <submittedName>
        <fullName evidence="2">Uncharacterized protein</fullName>
    </submittedName>
</protein>
<keyword evidence="1" id="KW-0472">Membrane</keyword>